<evidence type="ECO:0000313" key="4">
    <source>
        <dbReference type="EMBL" id="AIG79912.1"/>
    </source>
</evidence>
<proteinExistence type="inferred from homology"/>
<dbReference type="AlphaFoldDB" id="A0A075V0C8"/>
<evidence type="ECO:0000256" key="2">
    <source>
        <dbReference type="ARBA" id="ARBA00023194"/>
    </source>
</evidence>
<dbReference type="InterPro" id="IPR015424">
    <property type="entry name" value="PyrdxlP-dep_Trfase"/>
</dbReference>
<dbReference type="PANTHER" id="PTHR30244">
    <property type="entry name" value="TRANSAMINASE"/>
    <property type="match status" value="1"/>
</dbReference>
<dbReference type="Proteomes" id="UP000028492">
    <property type="component" value="Chromosome"/>
</dbReference>
<dbReference type="PANTHER" id="PTHR30244:SF34">
    <property type="entry name" value="DTDP-4-AMINO-4,6-DIDEOXYGALACTOSE TRANSAMINASE"/>
    <property type="match status" value="1"/>
</dbReference>
<keyword evidence="4" id="KW-0808">Transferase</keyword>
<comment type="cofactor">
    <cofactor evidence="1">
        <name>pyridoxal 5'-phosphate</name>
        <dbReference type="ChEBI" id="CHEBI:597326"/>
    </cofactor>
</comment>
<name>A0A075V0C8_9PSEU</name>
<dbReference type="SUPFAM" id="SSF53383">
    <property type="entry name" value="PLP-dependent transferases"/>
    <property type="match status" value="1"/>
</dbReference>
<gene>
    <name evidence="4" type="ORF">AJAP_35525</name>
</gene>
<dbReference type="InterPro" id="IPR015422">
    <property type="entry name" value="PyrdxlP-dep_Trfase_small"/>
</dbReference>
<organism evidence="4 5">
    <name type="scientific">Amycolatopsis japonica</name>
    <dbReference type="NCBI Taxonomy" id="208439"/>
    <lineage>
        <taxon>Bacteria</taxon>
        <taxon>Bacillati</taxon>
        <taxon>Actinomycetota</taxon>
        <taxon>Actinomycetes</taxon>
        <taxon>Pseudonocardiales</taxon>
        <taxon>Pseudonocardiaceae</taxon>
        <taxon>Amycolatopsis</taxon>
        <taxon>Amycolatopsis japonica group</taxon>
    </lineage>
</organism>
<keyword evidence="5" id="KW-1185">Reference proteome</keyword>
<dbReference type="Gene3D" id="3.40.640.10">
    <property type="entry name" value="Type I PLP-dependent aspartate aminotransferase-like (Major domain)"/>
    <property type="match status" value="1"/>
</dbReference>
<dbReference type="Pfam" id="PF01041">
    <property type="entry name" value="DegT_DnrJ_EryC1"/>
    <property type="match status" value="1"/>
</dbReference>
<dbReference type="HOGENOM" id="CLU_033332_7_2_11"/>
<dbReference type="eggNOG" id="COG0399">
    <property type="taxonomic scope" value="Bacteria"/>
</dbReference>
<evidence type="ECO:0000313" key="5">
    <source>
        <dbReference type="Proteomes" id="UP000028492"/>
    </source>
</evidence>
<keyword evidence="2" id="KW-0045">Antibiotic biosynthesis</keyword>
<dbReference type="GO" id="GO:0000271">
    <property type="term" value="P:polysaccharide biosynthetic process"/>
    <property type="evidence" value="ECO:0007669"/>
    <property type="project" value="TreeGrafter"/>
</dbReference>
<dbReference type="Gene3D" id="3.90.1150.10">
    <property type="entry name" value="Aspartate Aminotransferase, domain 1"/>
    <property type="match status" value="1"/>
</dbReference>
<accession>A0A075V0C8</accession>
<dbReference type="GO" id="GO:0008483">
    <property type="term" value="F:transaminase activity"/>
    <property type="evidence" value="ECO:0007669"/>
    <property type="project" value="UniProtKB-KW"/>
</dbReference>
<dbReference type="RefSeq" id="WP_038519534.1">
    <property type="nucleotide sequence ID" value="NZ_CP008953.1"/>
</dbReference>
<evidence type="ECO:0000256" key="1">
    <source>
        <dbReference type="ARBA" id="ARBA00001933"/>
    </source>
</evidence>
<dbReference type="InterPro" id="IPR000653">
    <property type="entry name" value="DegT/StrS_aminotransferase"/>
</dbReference>
<reference evidence="4 5" key="1">
    <citation type="journal article" date="2014" name="J. Biotechnol.">
        <title>Complete genome sequence of the actinobacterium Amycolatopsis japonica MG417-CF17(T) (=DSM 44213T) producing (S,S)-N,N'-ethylenediaminedisuccinic acid.</title>
        <authorList>
            <person name="Stegmann E."/>
            <person name="Albersmeier A."/>
            <person name="Spohn M."/>
            <person name="Gert H."/>
            <person name="Weber T."/>
            <person name="Wohlleben W."/>
            <person name="Kalinowski J."/>
            <person name="Ruckert C."/>
        </authorList>
    </citation>
    <scope>NUCLEOTIDE SEQUENCE [LARGE SCALE GENOMIC DNA]</scope>
    <source>
        <strain evidence="5">MG417-CF17 (DSM 44213)</strain>
    </source>
</reference>
<dbReference type="KEGG" id="aja:AJAP_35525"/>
<keyword evidence="4" id="KW-0032">Aminotransferase</keyword>
<dbReference type="STRING" id="208439.AJAP_35525"/>
<dbReference type="InterPro" id="IPR015421">
    <property type="entry name" value="PyrdxlP-dep_Trfase_major"/>
</dbReference>
<protein>
    <submittedName>
        <fullName evidence="4">L-alanine:N-amidino-3-keto-scyllo-inosamineaminotransferase</fullName>
    </submittedName>
</protein>
<dbReference type="GO" id="GO:0017000">
    <property type="term" value="P:antibiotic biosynthetic process"/>
    <property type="evidence" value="ECO:0007669"/>
    <property type="project" value="UniProtKB-KW"/>
</dbReference>
<dbReference type="GO" id="GO:0030170">
    <property type="term" value="F:pyridoxal phosphate binding"/>
    <property type="evidence" value="ECO:0007669"/>
    <property type="project" value="TreeGrafter"/>
</dbReference>
<dbReference type="CDD" id="cd00616">
    <property type="entry name" value="AHBA_syn"/>
    <property type="match status" value="1"/>
</dbReference>
<comment type="similarity">
    <text evidence="3">Belongs to the DegT/DnrJ/EryC1 family.</text>
</comment>
<evidence type="ECO:0000256" key="3">
    <source>
        <dbReference type="RuleBase" id="RU004508"/>
    </source>
</evidence>
<keyword evidence="3" id="KW-0663">Pyridoxal phosphate</keyword>
<sequence>MSGPGYLFLGDEEKALVTRALDTWQLNRYRFDEDAEPSMVFTLEREFEQRTGAAHCLAVNSCTSALLTALAALGVGPGDEVIVPGYTFIASIAAIVHRGAVPVLAEIDESLTLDPEDVARRITPATKAILAVHMLGAPAALDELRRIADDHGLFLIEDAAQATGGRYRGRALGTVGDAGAFSLNLFKIITSGDGGLLTIADDDAYERAFAFHDHGFKPMRHGIADADSLFGLNLRMHELSGAVALGQLRKIDLILETLRKQKTALAEAIGELPGVERRRLNDPDGECHSFLVLRFETVETARAVAAKLGTSTLIDSGRHYYGNMPQLISRRMPTASEHPFGCQAHPTEVRYEPHMLPRTDDILGRSITLSVGVVDGYLGAGFGITPLSTADEIEAVATAVKSAVNEVVART</sequence>
<dbReference type="EMBL" id="CP008953">
    <property type="protein sequence ID" value="AIG79912.1"/>
    <property type="molecule type" value="Genomic_DNA"/>
</dbReference>